<dbReference type="InterPro" id="IPR014729">
    <property type="entry name" value="Rossmann-like_a/b/a_fold"/>
</dbReference>
<dbReference type="PANTHER" id="PTHR21299:SF1">
    <property type="entry name" value="PANTOATE--BETA-ALANINE LIGASE"/>
    <property type="match status" value="1"/>
</dbReference>
<comment type="pathway">
    <text evidence="1 8">Cofactor biosynthesis; (R)-pantothenate biosynthesis; (R)-pantothenate from (R)-pantoate and beta-alanine: step 1/1.</text>
</comment>
<evidence type="ECO:0000256" key="5">
    <source>
        <dbReference type="ARBA" id="ARBA00022741"/>
    </source>
</evidence>
<evidence type="ECO:0000256" key="3">
    <source>
        <dbReference type="ARBA" id="ARBA00022598"/>
    </source>
</evidence>
<dbReference type="EMBL" id="JAPDOD010000044">
    <property type="protein sequence ID" value="MDA0165242.1"/>
    <property type="molecule type" value="Genomic_DNA"/>
</dbReference>
<feature type="active site" description="Proton donor" evidence="8">
    <location>
        <position position="37"/>
    </location>
</feature>
<dbReference type="InterPro" id="IPR003721">
    <property type="entry name" value="Pantoate_ligase"/>
</dbReference>
<dbReference type="RefSeq" id="WP_270044498.1">
    <property type="nucleotide sequence ID" value="NZ_JAPDOD010000044.1"/>
</dbReference>
<comment type="miscellaneous">
    <text evidence="8">The reaction proceeds by a bi uni uni bi ping pong mechanism.</text>
</comment>
<dbReference type="GO" id="GO:0005524">
    <property type="term" value="F:ATP binding"/>
    <property type="evidence" value="ECO:0007669"/>
    <property type="project" value="UniProtKB-KW"/>
</dbReference>
<dbReference type="InterPro" id="IPR042176">
    <property type="entry name" value="Pantoate_ligase_C"/>
</dbReference>
<dbReference type="EC" id="6.3.2.1" evidence="8"/>
<evidence type="ECO:0000256" key="7">
    <source>
        <dbReference type="ARBA" id="ARBA00048258"/>
    </source>
</evidence>
<organism evidence="9 10">
    <name type="scientific">Solirubrobacter ginsenosidimutans</name>
    <dbReference type="NCBI Taxonomy" id="490573"/>
    <lineage>
        <taxon>Bacteria</taxon>
        <taxon>Bacillati</taxon>
        <taxon>Actinomycetota</taxon>
        <taxon>Thermoleophilia</taxon>
        <taxon>Solirubrobacterales</taxon>
        <taxon>Solirubrobacteraceae</taxon>
        <taxon>Solirubrobacter</taxon>
    </lineage>
</organism>
<comment type="function">
    <text evidence="8">Catalyzes the condensation of pantoate with beta-alanine in an ATP-dependent reaction via a pantoyl-adenylate intermediate.</text>
</comment>
<keyword evidence="4 8" id="KW-0566">Pantothenate biosynthesis</keyword>
<feature type="binding site" evidence="8">
    <location>
        <position position="154"/>
    </location>
    <ligand>
        <name>(R)-pantoate</name>
        <dbReference type="ChEBI" id="CHEBI:15980"/>
    </ligand>
</feature>
<dbReference type="Gene3D" id="3.30.1300.10">
    <property type="entry name" value="Pantoate-beta-alanine ligase, C-terminal domain"/>
    <property type="match status" value="1"/>
</dbReference>
<gene>
    <name evidence="8 9" type="primary">panC</name>
    <name evidence="9" type="ORF">OM076_33550</name>
</gene>
<dbReference type="GO" id="GO:0004592">
    <property type="term" value="F:pantoate-beta-alanine ligase activity"/>
    <property type="evidence" value="ECO:0007669"/>
    <property type="project" value="UniProtKB-UniRule"/>
</dbReference>
<evidence type="ECO:0000256" key="6">
    <source>
        <dbReference type="ARBA" id="ARBA00022840"/>
    </source>
</evidence>
<evidence type="ECO:0000256" key="4">
    <source>
        <dbReference type="ARBA" id="ARBA00022655"/>
    </source>
</evidence>
<comment type="catalytic activity">
    <reaction evidence="7 8">
        <text>(R)-pantoate + beta-alanine + ATP = (R)-pantothenate + AMP + diphosphate + H(+)</text>
        <dbReference type="Rhea" id="RHEA:10912"/>
        <dbReference type="ChEBI" id="CHEBI:15378"/>
        <dbReference type="ChEBI" id="CHEBI:15980"/>
        <dbReference type="ChEBI" id="CHEBI:29032"/>
        <dbReference type="ChEBI" id="CHEBI:30616"/>
        <dbReference type="ChEBI" id="CHEBI:33019"/>
        <dbReference type="ChEBI" id="CHEBI:57966"/>
        <dbReference type="ChEBI" id="CHEBI:456215"/>
        <dbReference type="EC" id="6.3.2.1"/>
    </reaction>
</comment>
<evidence type="ECO:0000256" key="1">
    <source>
        <dbReference type="ARBA" id="ARBA00004990"/>
    </source>
</evidence>
<accession>A0A9X3S553</accession>
<comment type="subcellular location">
    <subcellularLocation>
        <location evidence="8">Cytoplasm</location>
    </subcellularLocation>
</comment>
<evidence type="ECO:0000313" key="9">
    <source>
        <dbReference type="EMBL" id="MDA0165242.1"/>
    </source>
</evidence>
<sequence>MRTIRTIGEMRAWLGNVRAEGRTVGLVPTMGAFHAGHHSLMRAAREEQDSVVVSLFVNPAQFNDQRDLAAYPRTEGNDAAEAAELGVDVLFAPGVSEIYPDGFATTVMVGGLAEVLEGAERGPGHFAGVCTVVNKLFNIVAPDVAYFGQKDAQQVAVVKRMVRDLDMPVRIEVMPTVREPDGLALSSRNVRLSPEDRARALGLSRALRAASAAVAGGARDAEAIRAAALAELDGLDPEYLAIVDPLTFAPLRTVSARTLVAIAAQVGPVRLIDNIVLEPVPVATG</sequence>
<evidence type="ECO:0000256" key="2">
    <source>
        <dbReference type="ARBA" id="ARBA00009256"/>
    </source>
</evidence>
<keyword evidence="6 8" id="KW-0067">ATP-binding</keyword>
<feature type="binding site" evidence="8">
    <location>
        <begin position="148"/>
        <end position="151"/>
    </location>
    <ligand>
        <name>ATP</name>
        <dbReference type="ChEBI" id="CHEBI:30616"/>
    </ligand>
</feature>
<keyword evidence="8" id="KW-0963">Cytoplasm</keyword>
<keyword evidence="3 8" id="KW-0436">Ligase</keyword>
<evidence type="ECO:0000256" key="8">
    <source>
        <dbReference type="HAMAP-Rule" id="MF_00158"/>
    </source>
</evidence>
<feature type="binding site" evidence="8">
    <location>
        <begin position="185"/>
        <end position="188"/>
    </location>
    <ligand>
        <name>ATP</name>
        <dbReference type="ChEBI" id="CHEBI:30616"/>
    </ligand>
</feature>
<dbReference type="SUPFAM" id="SSF52374">
    <property type="entry name" value="Nucleotidylyl transferase"/>
    <property type="match status" value="1"/>
</dbReference>
<dbReference type="Gene3D" id="3.40.50.620">
    <property type="entry name" value="HUPs"/>
    <property type="match status" value="1"/>
</dbReference>
<dbReference type="AlphaFoldDB" id="A0A9X3S553"/>
<feature type="binding site" evidence="8">
    <location>
        <position position="61"/>
    </location>
    <ligand>
        <name>beta-alanine</name>
        <dbReference type="ChEBI" id="CHEBI:57966"/>
    </ligand>
</feature>
<protein>
    <recommendedName>
        <fullName evidence="8">Pantothenate synthetase</fullName>
        <shortName evidence="8">PS</shortName>
        <ecNumber evidence="8">6.3.2.1</ecNumber>
    </recommendedName>
    <alternativeName>
        <fullName evidence="8">Pantoate--beta-alanine ligase</fullName>
    </alternativeName>
    <alternativeName>
        <fullName evidence="8">Pantoate-activating enzyme</fullName>
    </alternativeName>
</protein>
<comment type="subunit">
    <text evidence="8">Homodimer.</text>
</comment>
<feature type="binding site" evidence="8">
    <location>
        <position position="177"/>
    </location>
    <ligand>
        <name>ATP</name>
        <dbReference type="ChEBI" id="CHEBI:30616"/>
    </ligand>
</feature>
<comment type="similarity">
    <text evidence="2 8">Belongs to the pantothenate synthetase family.</text>
</comment>
<feature type="binding site" evidence="8">
    <location>
        <begin position="30"/>
        <end position="37"/>
    </location>
    <ligand>
        <name>ATP</name>
        <dbReference type="ChEBI" id="CHEBI:30616"/>
    </ligand>
</feature>
<dbReference type="FunFam" id="3.40.50.620:FF:000013">
    <property type="entry name" value="Pantothenate synthetase"/>
    <property type="match status" value="1"/>
</dbReference>
<dbReference type="HAMAP" id="MF_00158">
    <property type="entry name" value="PanC"/>
    <property type="match status" value="1"/>
</dbReference>
<name>A0A9X3S553_9ACTN</name>
<keyword evidence="10" id="KW-1185">Reference proteome</keyword>
<keyword evidence="5 8" id="KW-0547">Nucleotide-binding</keyword>
<comment type="caution">
    <text evidence="9">The sequence shown here is derived from an EMBL/GenBank/DDBJ whole genome shotgun (WGS) entry which is preliminary data.</text>
</comment>
<dbReference type="Pfam" id="PF02569">
    <property type="entry name" value="Pantoate_ligase"/>
    <property type="match status" value="1"/>
</dbReference>
<dbReference type="Proteomes" id="UP001149140">
    <property type="component" value="Unassembled WGS sequence"/>
</dbReference>
<dbReference type="GO" id="GO:0015940">
    <property type="term" value="P:pantothenate biosynthetic process"/>
    <property type="evidence" value="ECO:0007669"/>
    <property type="project" value="UniProtKB-UniRule"/>
</dbReference>
<dbReference type="CDD" id="cd00560">
    <property type="entry name" value="PanC"/>
    <property type="match status" value="1"/>
</dbReference>
<feature type="binding site" evidence="8">
    <location>
        <position position="61"/>
    </location>
    <ligand>
        <name>(R)-pantoate</name>
        <dbReference type="ChEBI" id="CHEBI:15980"/>
    </ligand>
</feature>
<dbReference type="GO" id="GO:0005829">
    <property type="term" value="C:cytosol"/>
    <property type="evidence" value="ECO:0007669"/>
    <property type="project" value="TreeGrafter"/>
</dbReference>
<dbReference type="NCBIfam" id="TIGR00018">
    <property type="entry name" value="panC"/>
    <property type="match status" value="1"/>
</dbReference>
<dbReference type="PANTHER" id="PTHR21299">
    <property type="entry name" value="CYTIDYLATE KINASE/PANTOATE-BETA-ALANINE LIGASE"/>
    <property type="match status" value="1"/>
</dbReference>
<reference evidence="9" key="1">
    <citation type="submission" date="2022-10" db="EMBL/GenBank/DDBJ databases">
        <title>The WGS of Solirubrobacter ginsenosidimutans DSM 21036.</title>
        <authorList>
            <person name="Jiang Z."/>
        </authorList>
    </citation>
    <scope>NUCLEOTIDE SEQUENCE</scope>
    <source>
        <strain evidence="9">DSM 21036</strain>
    </source>
</reference>
<proteinExistence type="inferred from homology"/>
<evidence type="ECO:0000313" key="10">
    <source>
        <dbReference type="Proteomes" id="UP001149140"/>
    </source>
</evidence>